<gene>
    <name evidence="3" type="ORF">GSCOC_T00026877001</name>
</gene>
<dbReference type="InterPro" id="IPR032710">
    <property type="entry name" value="NTF2-like_dom_sf"/>
</dbReference>
<evidence type="ECO:0000313" key="4">
    <source>
        <dbReference type="Proteomes" id="UP000295252"/>
    </source>
</evidence>
<name>A0A068UIV4_COFCA</name>
<dbReference type="PANTHER" id="PTHR33698">
    <property type="entry name" value="NUCLEAR TRANSPORT FACTOR 2 (NTF2)-LIKE PROTEIN"/>
    <property type="match status" value="1"/>
</dbReference>
<proteinExistence type="predicted"/>
<keyword evidence="1" id="KW-0472">Membrane</keyword>
<dbReference type="EMBL" id="HG739114">
    <property type="protein sequence ID" value="CDP08139.1"/>
    <property type="molecule type" value="Genomic_DNA"/>
</dbReference>
<protein>
    <recommendedName>
        <fullName evidence="2">SnoaL-like domain-containing protein</fullName>
    </recommendedName>
</protein>
<sequence>MVPWAPRKPKLIKEKKRALDFKMATTAKYFITDLKLGGPFSMAVTMSGRTIRQGCFTATGTRSPIVFSKRALKLQHTEINGPRELMFRKGKVQSKPLSQVALATDSADISINTPATTNSIMQFYKSINDKKLKQLEQLLSDDCFFDDYSFPKPFEGKQEVIKFLEQLITSMGHHTEFSVEHICEGDDLTAAVNWHLDWKKKQVPFTRGSSYFGFARDGETLVIKKVQAVIESPIKPGGLALGLFKIITSLFDAFPGAAERFLKSPHVIFTLLLKIYNIILQPILSPLIAWYLKLWSFTVGIISITLKILQYIAKIISS</sequence>
<keyword evidence="1" id="KW-1133">Transmembrane helix</keyword>
<evidence type="ECO:0000259" key="2">
    <source>
        <dbReference type="Pfam" id="PF12680"/>
    </source>
</evidence>
<dbReference type="InParanoid" id="A0A068UIV4"/>
<evidence type="ECO:0000256" key="1">
    <source>
        <dbReference type="SAM" id="Phobius"/>
    </source>
</evidence>
<dbReference type="PhylomeDB" id="A0A068UIV4"/>
<feature type="transmembrane region" description="Helical" evidence="1">
    <location>
        <begin position="294"/>
        <end position="313"/>
    </location>
</feature>
<dbReference type="OrthoDB" id="1886670at2759"/>
<reference evidence="4" key="1">
    <citation type="journal article" date="2014" name="Science">
        <title>The coffee genome provides insight into the convergent evolution of caffeine biosynthesis.</title>
        <authorList>
            <person name="Denoeud F."/>
            <person name="Carretero-Paulet L."/>
            <person name="Dereeper A."/>
            <person name="Droc G."/>
            <person name="Guyot R."/>
            <person name="Pietrella M."/>
            <person name="Zheng C."/>
            <person name="Alberti A."/>
            <person name="Anthony F."/>
            <person name="Aprea G."/>
            <person name="Aury J.M."/>
            <person name="Bento P."/>
            <person name="Bernard M."/>
            <person name="Bocs S."/>
            <person name="Campa C."/>
            <person name="Cenci A."/>
            <person name="Combes M.C."/>
            <person name="Crouzillat D."/>
            <person name="Da Silva C."/>
            <person name="Daddiego L."/>
            <person name="De Bellis F."/>
            <person name="Dussert S."/>
            <person name="Garsmeur O."/>
            <person name="Gayraud T."/>
            <person name="Guignon V."/>
            <person name="Jahn K."/>
            <person name="Jamilloux V."/>
            <person name="Joet T."/>
            <person name="Labadie K."/>
            <person name="Lan T."/>
            <person name="Leclercq J."/>
            <person name="Lepelley M."/>
            <person name="Leroy T."/>
            <person name="Li L.T."/>
            <person name="Librado P."/>
            <person name="Lopez L."/>
            <person name="Munoz A."/>
            <person name="Noel B."/>
            <person name="Pallavicini A."/>
            <person name="Perrotta G."/>
            <person name="Poncet V."/>
            <person name="Pot D."/>
            <person name="Priyono X."/>
            <person name="Rigoreau M."/>
            <person name="Rouard M."/>
            <person name="Rozas J."/>
            <person name="Tranchant-Dubreuil C."/>
            <person name="VanBuren R."/>
            <person name="Zhang Q."/>
            <person name="Andrade A.C."/>
            <person name="Argout X."/>
            <person name="Bertrand B."/>
            <person name="de Kochko A."/>
            <person name="Graziosi G."/>
            <person name="Henry R.J."/>
            <person name="Jayarama X."/>
            <person name="Ming R."/>
            <person name="Nagai C."/>
            <person name="Rounsley S."/>
            <person name="Sankoff D."/>
            <person name="Giuliano G."/>
            <person name="Albert V.A."/>
            <person name="Wincker P."/>
            <person name="Lashermes P."/>
        </authorList>
    </citation>
    <scope>NUCLEOTIDE SEQUENCE [LARGE SCALE GENOMIC DNA]</scope>
    <source>
        <strain evidence="4">cv. DH200-94</strain>
    </source>
</reference>
<dbReference type="Gene3D" id="3.10.450.50">
    <property type="match status" value="1"/>
</dbReference>
<organism evidence="3 4">
    <name type="scientific">Coffea canephora</name>
    <name type="common">Robusta coffee</name>
    <dbReference type="NCBI Taxonomy" id="49390"/>
    <lineage>
        <taxon>Eukaryota</taxon>
        <taxon>Viridiplantae</taxon>
        <taxon>Streptophyta</taxon>
        <taxon>Embryophyta</taxon>
        <taxon>Tracheophyta</taxon>
        <taxon>Spermatophyta</taxon>
        <taxon>Magnoliopsida</taxon>
        <taxon>eudicotyledons</taxon>
        <taxon>Gunneridae</taxon>
        <taxon>Pentapetalae</taxon>
        <taxon>asterids</taxon>
        <taxon>lamiids</taxon>
        <taxon>Gentianales</taxon>
        <taxon>Rubiaceae</taxon>
        <taxon>Ixoroideae</taxon>
        <taxon>Gardenieae complex</taxon>
        <taxon>Bertiereae - Coffeeae clade</taxon>
        <taxon>Coffeeae</taxon>
        <taxon>Coffea</taxon>
    </lineage>
</organism>
<feature type="domain" description="SnoaL-like" evidence="2">
    <location>
        <begin position="122"/>
        <end position="218"/>
    </location>
</feature>
<dbReference type="AlphaFoldDB" id="A0A068UIV4"/>
<dbReference type="Pfam" id="PF12680">
    <property type="entry name" value="SnoaL_2"/>
    <property type="match status" value="1"/>
</dbReference>
<dbReference type="OMA" id="IGAANWH"/>
<dbReference type="Gramene" id="CDP08139">
    <property type="protein sequence ID" value="CDP08139"/>
    <property type="gene ID" value="GSCOC_T00026877001"/>
</dbReference>
<evidence type="ECO:0000313" key="3">
    <source>
        <dbReference type="EMBL" id="CDP08139.1"/>
    </source>
</evidence>
<dbReference type="PANTHER" id="PTHR33698:SF1">
    <property type="entry name" value="NUCLEAR TRANSPORT FACTOR 2 (NTF2) FAMILY PROTEIN"/>
    <property type="match status" value="1"/>
</dbReference>
<dbReference type="InterPro" id="IPR037401">
    <property type="entry name" value="SnoaL-like"/>
</dbReference>
<accession>A0A068UIV4</accession>
<keyword evidence="1" id="KW-0812">Transmembrane</keyword>
<keyword evidence="4" id="KW-1185">Reference proteome</keyword>
<dbReference type="Proteomes" id="UP000295252">
    <property type="component" value="Chromosome V"/>
</dbReference>
<dbReference type="SUPFAM" id="SSF54427">
    <property type="entry name" value="NTF2-like"/>
    <property type="match status" value="1"/>
</dbReference>